<sequence>MLVSTIWNDPWKRIAASAGLVATYLVIVASLRFQRLRYIKRQYHKYSRRSDMSSMTIHDAWAIQKHMLQLEFPTAALKALQFALFRTYGIPTISSLLLKTSQFANPSTSFKRYADTGALIGQFMAFEPTSDRAITAIARTKFLHTGYRASGSILEDDILYTLSLFALEPIRFVGMFEWRRMSELERCAIGTYWKYIGDALGISYAGLPSGKTGFRDGLHFLDEMGEWSRRYEEENMKPSTVNRDVADRTMDILVYPLPRVLRTFGVRIASCSMDERLREAMMYERPSWIYRFIFSSLMDMRKFFLRYLSLPRPYFLRSDVFTDQPNEYGRFYVRVWVAAPYYVQPTFLNRWGPGAWVSRMLGLPLPGDEGDKYYPNGYDTADLGPKYFEGRGRKTEARVPPNRVHILEALSVAGGSTANGGDAENGYEYRTGAMPAFNDVCVEDLLSLVPSKSREGKTALDDILEYDDVHPLEEGPGTRFLVQKSKGLGRIETKRVSLGLRDRMDLFMLASKTEKSLGRSRIQEYFSESFFRSNFWLLLATTFGFQPWHSAAEFRRYVGRFMHDIHELNTPRPIDRGHFNRHDAITSPVAHFLESRGVDFRFHTKVTDIIMEPHNECGRVSAIKYTRDQQPEQIITLGGNDIAIVSLGSVMSGATTGTNISPPSLELMEIEKDLDENWLLWLELSTKHPKFGNAYNFCTRMQESRLETFTVTLRSDTFFKSFVDLTGDQPGSTSFVTLKDSAWLISLSVPNQPLFPDQPAHIQVFWGYALHPDKEGDIVKKPMLNCSGEEIMTELLHHLRFPTEEIIPESITIPCVVPRMTATLLPRASEDRPQVIPERMTNLGLIGQFVDIDEEVVVTTDYGVRGAQMAVYRLMGMDREMRKSKRSSAINLLGLL</sequence>
<dbReference type="Pfam" id="PF06100">
    <property type="entry name" value="MCRA"/>
    <property type="match status" value="1"/>
</dbReference>
<dbReference type="SUPFAM" id="SSF51905">
    <property type="entry name" value="FAD/NAD(P)-binding domain"/>
    <property type="match status" value="1"/>
</dbReference>
<dbReference type="Proteomes" id="UP000234275">
    <property type="component" value="Unassembled WGS sequence"/>
</dbReference>
<proteinExistence type="predicted"/>
<dbReference type="GO" id="GO:0071949">
    <property type="term" value="F:FAD binding"/>
    <property type="evidence" value="ECO:0007669"/>
    <property type="project" value="InterPro"/>
</dbReference>
<dbReference type="AlphaFoldDB" id="A0A2I2FWR8"/>
<gene>
    <name evidence="2" type="ORF">P170DRAFT_458635</name>
</gene>
<keyword evidence="1" id="KW-1133">Transmembrane helix</keyword>
<dbReference type="VEuPathDB" id="FungiDB:P170DRAFT_458635"/>
<dbReference type="STRING" id="1392250.A0A2I2FWR8"/>
<dbReference type="GO" id="GO:0050151">
    <property type="term" value="F:oleate hydratase activity"/>
    <property type="evidence" value="ECO:0007669"/>
    <property type="project" value="InterPro"/>
</dbReference>
<name>A0A2I2FWR8_9EURO</name>
<dbReference type="PANTHER" id="PTHR37417:SF2">
    <property type="entry name" value="67 KDA MYOSIN-CROSS-REACTIVE ANTIGEN FAMILY PROTEIN (AFU_ORTHOLOGUE AFUA_5G09970)"/>
    <property type="match status" value="1"/>
</dbReference>
<evidence type="ECO:0000256" key="1">
    <source>
        <dbReference type="SAM" id="Phobius"/>
    </source>
</evidence>
<evidence type="ECO:0000313" key="3">
    <source>
        <dbReference type="Proteomes" id="UP000234275"/>
    </source>
</evidence>
<keyword evidence="3" id="KW-1185">Reference proteome</keyword>
<dbReference type="PANTHER" id="PTHR37417">
    <property type="entry name" value="67 KDA MYOSIN-CROSS-REACTIVE ANTIGEN FAMILY PROTEIN (AFU_ORTHOLOGUE AFUA_5G09970)"/>
    <property type="match status" value="1"/>
</dbReference>
<reference evidence="2 3" key="1">
    <citation type="submission" date="2016-12" db="EMBL/GenBank/DDBJ databases">
        <title>The genomes of Aspergillus section Nigri reveals drivers in fungal speciation.</title>
        <authorList>
            <consortium name="DOE Joint Genome Institute"/>
            <person name="Vesth T.C."/>
            <person name="Nybo J."/>
            <person name="Theobald S."/>
            <person name="Brandl J."/>
            <person name="Frisvad J.C."/>
            <person name="Nielsen K.F."/>
            <person name="Lyhne E.K."/>
            <person name="Kogle M.E."/>
            <person name="Kuo A."/>
            <person name="Riley R."/>
            <person name="Clum A."/>
            <person name="Nolan M."/>
            <person name="Lipzen A."/>
            <person name="Salamov A."/>
            <person name="Henrissat B."/>
            <person name="Wiebenga A."/>
            <person name="De Vries R.P."/>
            <person name="Grigoriev I.V."/>
            <person name="Mortensen U.H."/>
            <person name="Andersen M.R."/>
            <person name="Baker S.E."/>
        </authorList>
    </citation>
    <scope>NUCLEOTIDE SEQUENCE [LARGE SCALE GENOMIC DNA]</scope>
    <source>
        <strain evidence="2 3">IBT 23096</strain>
    </source>
</reference>
<organism evidence="2 3">
    <name type="scientific">Aspergillus steynii IBT 23096</name>
    <dbReference type="NCBI Taxonomy" id="1392250"/>
    <lineage>
        <taxon>Eukaryota</taxon>
        <taxon>Fungi</taxon>
        <taxon>Dikarya</taxon>
        <taxon>Ascomycota</taxon>
        <taxon>Pezizomycotina</taxon>
        <taxon>Eurotiomycetes</taxon>
        <taxon>Eurotiomycetidae</taxon>
        <taxon>Eurotiales</taxon>
        <taxon>Aspergillaceae</taxon>
        <taxon>Aspergillus</taxon>
        <taxon>Aspergillus subgen. Circumdati</taxon>
    </lineage>
</organism>
<dbReference type="Gene3D" id="3.30.9.80">
    <property type="match status" value="1"/>
</dbReference>
<dbReference type="RefSeq" id="XP_024700367.1">
    <property type="nucleotide sequence ID" value="XM_024851812.1"/>
</dbReference>
<evidence type="ECO:0000313" key="2">
    <source>
        <dbReference type="EMBL" id="PLB45065.1"/>
    </source>
</evidence>
<dbReference type="GeneID" id="36559510"/>
<dbReference type="EMBL" id="MSFO01000008">
    <property type="protein sequence ID" value="PLB45065.1"/>
    <property type="molecule type" value="Genomic_DNA"/>
</dbReference>
<dbReference type="InterPro" id="IPR036188">
    <property type="entry name" value="FAD/NAD-bd_sf"/>
</dbReference>
<dbReference type="GO" id="GO:0006631">
    <property type="term" value="P:fatty acid metabolic process"/>
    <property type="evidence" value="ECO:0007669"/>
    <property type="project" value="InterPro"/>
</dbReference>
<dbReference type="InterPro" id="IPR010354">
    <property type="entry name" value="Oleate_hydratase"/>
</dbReference>
<comment type="caution">
    <text evidence="2">The sequence shown here is derived from an EMBL/GenBank/DDBJ whole genome shotgun (WGS) entry which is preliminary data.</text>
</comment>
<dbReference type="Gene3D" id="3.50.50.60">
    <property type="entry name" value="FAD/NAD(P)-binding domain"/>
    <property type="match status" value="2"/>
</dbReference>
<accession>A0A2I2FWR8</accession>
<keyword evidence="1" id="KW-0812">Transmembrane</keyword>
<feature type="transmembrane region" description="Helical" evidence="1">
    <location>
        <begin position="14"/>
        <end position="33"/>
    </location>
</feature>
<keyword evidence="1" id="KW-0472">Membrane</keyword>
<dbReference type="OrthoDB" id="545169at2759"/>
<protein>
    <submittedName>
        <fullName evidence="2">67 kDa myosin-cross-reactive antigen family protein</fullName>
    </submittedName>
</protein>